<dbReference type="PROSITE" id="PS51257">
    <property type="entry name" value="PROKAR_LIPOPROTEIN"/>
    <property type="match status" value="1"/>
</dbReference>
<name>A0ABS4KPW2_9CLOT</name>
<organism evidence="4 5">
    <name type="scientific">Clostridium algifaecis</name>
    <dbReference type="NCBI Taxonomy" id="1472040"/>
    <lineage>
        <taxon>Bacteria</taxon>
        <taxon>Bacillati</taxon>
        <taxon>Bacillota</taxon>
        <taxon>Clostridia</taxon>
        <taxon>Eubacteriales</taxon>
        <taxon>Clostridiaceae</taxon>
        <taxon>Clostridium</taxon>
    </lineage>
</organism>
<evidence type="ECO:0000259" key="3">
    <source>
        <dbReference type="Pfam" id="PF12682"/>
    </source>
</evidence>
<feature type="chain" id="PRO_5045601508" evidence="2">
    <location>
        <begin position="22"/>
        <end position="239"/>
    </location>
</feature>
<keyword evidence="5" id="KW-1185">Reference proteome</keyword>
<evidence type="ECO:0000256" key="1">
    <source>
        <dbReference type="SAM" id="MobiDB-lite"/>
    </source>
</evidence>
<dbReference type="PANTHER" id="PTHR39201:SF1">
    <property type="entry name" value="FLAVODOXIN-LIKE DOMAIN-CONTAINING PROTEIN"/>
    <property type="match status" value="1"/>
</dbReference>
<dbReference type="Gene3D" id="3.40.50.360">
    <property type="match status" value="1"/>
</dbReference>
<dbReference type="NCBIfam" id="NF005389">
    <property type="entry name" value="PRK06934.1"/>
    <property type="match status" value="1"/>
</dbReference>
<dbReference type="PANTHER" id="PTHR39201">
    <property type="entry name" value="EXPORTED PROTEIN-RELATED"/>
    <property type="match status" value="1"/>
</dbReference>
<dbReference type="EMBL" id="JAGGLM010000002">
    <property type="protein sequence ID" value="MBP2032074.1"/>
    <property type="molecule type" value="Genomic_DNA"/>
</dbReference>
<feature type="region of interest" description="Disordered" evidence="1">
    <location>
        <begin position="29"/>
        <end position="51"/>
    </location>
</feature>
<proteinExistence type="predicted"/>
<evidence type="ECO:0000313" key="4">
    <source>
        <dbReference type="EMBL" id="MBP2032074.1"/>
    </source>
</evidence>
<dbReference type="SUPFAM" id="SSF52218">
    <property type="entry name" value="Flavoproteins"/>
    <property type="match status" value="1"/>
</dbReference>
<dbReference type="Proteomes" id="UP001519307">
    <property type="component" value="Unassembled WGS sequence"/>
</dbReference>
<dbReference type="InterPro" id="IPR029039">
    <property type="entry name" value="Flavoprotein-like_sf"/>
</dbReference>
<dbReference type="InterPro" id="IPR008254">
    <property type="entry name" value="Flavodoxin/NO_synth"/>
</dbReference>
<dbReference type="Pfam" id="PF12682">
    <property type="entry name" value="Flavodoxin_4"/>
    <property type="match status" value="1"/>
</dbReference>
<accession>A0ABS4KPW2</accession>
<feature type="signal peptide" evidence="2">
    <location>
        <begin position="1"/>
        <end position="21"/>
    </location>
</feature>
<keyword evidence="2" id="KW-0732">Signal</keyword>
<comment type="caution">
    <text evidence="4">The sequence shown here is derived from an EMBL/GenBank/DDBJ whole genome shotgun (WGS) entry which is preliminary data.</text>
</comment>
<feature type="domain" description="Flavodoxin-like" evidence="3">
    <location>
        <begin position="93"/>
        <end position="236"/>
    </location>
</feature>
<evidence type="ECO:0000313" key="5">
    <source>
        <dbReference type="Proteomes" id="UP001519307"/>
    </source>
</evidence>
<gene>
    <name evidence="4" type="ORF">J2Z42_000739</name>
</gene>
<sequence>MKKFLSIIIVASMILTLVACGNSNGKLNNVSQSKSETARTSASGNTQNAKTDGSHSNILIVYFSRVGVTKFSNDVDVVSSASLNAGKDGLLGNAQIIANIIKEQTNGDVFQIKTVDSYPSGYRDTTNKAADEKKANARPKLASHVDNMAAYKTIFLVYPIWWGTMPMPVYSFLEEYNLSRKTIIPCSTHEGSAMGDSKKDIASVCPNAKLLDGLAIRGGDVNSEGAKKSITDWVKKSRI</sequence>
<evidence type="ECO:0000256" key="2">
    <source>
        <dbReference type="SAM" id="SignalP"/>
    </source>
</evidence>
<protein>
    <submittedName>
        <fullName evidence="4">Flavodoxin</fullName>
    </submittedName>
</protein>
<dbReference type="RefSeq" id="WP_209700993.1">
    <property type="nucleotide sequence ID" value="NZ_JAGGLM010000002.1"/>
</dbReference>
<reference evidence="4 5" key="1">
    <citation type="submission" date="2021-03" db="EMBL/GenBank/DDBJ databases">
        <title>Genomic Encyclopedia of Type Strains, Phase IV (KMG-IV): sequencing the most valuable type-strain genomes for metagenomic binning, comparative biology and taxonomic classification.</title>
        <authorList>
            <person name="Goeker M."/>
        </authorList>
    </citation>
    <scope>NUCLEOTIDE SEQUENCE [LARGE SCALE GENOMIC DNA]</scope>
    <source>
        <strain evidence="4 5">DSM 28783</strain>
    </source>
</reference>